<dbReference type="EMBL" id="SOZE01000044">
    <property type="protein sequence ID" value="TFF33495.1"/>
    <property type="molecule type" value="Genomic_DNA"/>
</dbReference>
<sequence>MDNTLSKIEAPATICTGEYLDKLLNSPHNSSAMDTELQKINAHFVQDENLMIRVIAFMGIACVLLAVACMFFLPGAALR</sequence>
<gene>
    <name evidence="2" type="ORF">E2R66_25780</name>
</gene>
<keyword evidence="1" id="KW-1133">Transmembrane helix</keyword>
<protein>
    <submittedName>
        <fullName evidence="2">Uncharacterized protein</fullName>
    </submittedName>
</protein>
<dbReference type="Proteomes" id="UP000297540">
    <property type="component" value="Unassembled WGS sequence"/>
</dbReference>
<keyword evidence="3" id="KW-1185">Reference proteome</keyword>
<evidence type="ECO:0000313" key="2">
    <source>
        <dbReference type="EMBL" id="TFF33495.1"/>
    </source>
</evidence>
<feature type="transmembrane region" description="Helical" evidence="1">
    <location>
        <begin position="50"/>
        <end position="73"/>
    </location>
</feature>
<dbReference type="AlphaFoldDB" id="A0A4Y8S4E2"/>
<dbReference type="RefSeq" id="WP_133236316.1">
    <property type="nucleotide sequence ID" value="NZ_SOZE01000044.1"/>
</dbReference>
<keyword evidence="1" id="KW-0812">Transmembrane</keyword>
<reference evidence="2 3" key="1">
    <citation type="journal article" date="2017" name="Int. J. Syst. Evol. Microbiol.">
        <title>Mucilaginibacterpsychrotolerans sp. nov., isolated from peatlands.</title>
        <authorList>
            <person name="Deng Y."/>
            <person name="Shen L."/>
            <person name="Xu B."/>
            <person name="Liu Y."/>
            <person name="Gu Z."/>
            <person name="Liu H."/>
            <person name="Zhou Y."/>
        </authorList>
    </citation>
    <scope>NUCLEOTIDE SEQUENCE [LARGE SCALE GENOMIC DNA]</scope>
    <source>
        <strain evidence="2 3">NH7-4</strain>
    </source>
</reference>
<evidence type="ECO:0000313" key="3">
    <source>
        <dbReference type="Proteomes" id="UP000297540"/>
    </source>
</evidence>
<evidence type="ECO:0000256" key="1">
    <source>
        <dbReference type="SAM" id="Phobius"/>
    </source>
</evidence>
<proteinExistence type="predicted"/>
<comment type="caution">
    <text evidence="2">The sequence shown here is derived from an EMBL/GenBank/DDBJ whole genome shotgun (WGS) entry which is preliminary data.</text>
</comment>
<name>A0A4Y8S4E2_9SPHI</name>
<keyword evidence="1" id="KW-0472">Membrane</keyword>
<accession>A0A4Y8S4E2</accession>
<dbReference type="OrthoDB" id="9953988at2"/>
<organism evidence="2 3">
    <name type="scientific">Mucilaginibacter psychrotolerans</name>
    <dbReference type="NCBI Taxonomy" id="1524096"/>
    <lineage>
        <taxon>Bacteria</taxon>
        <taxon>Pseudomonadati</taxon>
        <taxon>Bacteroidota</taxon>
        <taxon>Sphingobacteriia</taxon>
        <taxon>Sphingobacteriales</taxon>
        <taxon>Sphingobacteriaceae</taxon>
        <taxon>Mucilaginibacter</taxon>
    </lineage>
</organism>